<organism evidence="1">
    <name type="scientific">marine metagenome</name>
    <dbReference type="NCBI Taxonomy" id="408172"/>
    <lineage>
        <taxon>unclassified sequences</taxon>
        <taxon>metagenomes</taxon>
        <taxon>ecological metagenomes</taxon>
    </lineage>
</organism>
<name>A0A383F5D8_9ZZZZ</name>
<feature type="non-terminal residue" evidence="1">
    <location>
        <position position="33"/>
    </location>
</feature>
<proteinExistence type="predicted"/>
<reference evidence="1" key="1">
    <citation type="submission" date="2018-05" db="EMBL/GenBank/DDBJ databases">
        <authorList>
            <person name="Lanie J.A."/>
            <person name="Ng W.-L."/>
            <person name="Kazmierczak K.M."/>
            <person name="Andrzejewski T.M."/>
            <person name="Davidsen T.M."/>
            <person name="Wayne K.J."/>
            <person name="Tettelin H."/>
            <person name="Glass J.I."/>
            <person name="Rusch D."/>
            <person name="Podicherti R."/>
            <person name="Tsui H.-C.T."/>
            <person name="Winkler M.E."/>
        </authorList>
    </citation>
    <scope>NUCLEOTIDE SEQUENCE</scope>
</reference>
<evidence type="ECO:0000313" key="1">
    <source>
        <dbReference type="EMBL" id="SVE63893.1"/>
    </source>
</evidence>
<protein>
    <submittedName>
        <fullName evidence="1">Uncharacterized protein</fullName>
    </submittedName>
</protein>
<accession>A0A383F5D8</accession>
<gene>
    <name evidence="1" type="ORF">METZ01_LOCUS516747</name>
</gene>
<sequence length="33" mass="4022">MKNLNNQIDTMFREKIYRIEADNAARIKKINIR</sequence>
<dbReference type="AlphaFoldDB" id="A0A383F5D8"/>
<dbReference type="EMBL" id="UINC01231385">
    <property type="protein sequence ID" value="SVE63893.1"/>
    <property type="molecule type" value="Genomic_DNA"/>
</dbReference>